<gene>
    <name evidence="1" type="ORF">SGFS_004640</name>
</gene>
<name>A0ABN5V8G1_9ACTN</name>
<sequence length="56" mass="6065">MREAFELRDRVDVYLIRMAYAGRPGLGEPMHNTGAVDEARCCAADLAASRPSVIAA</sequence>
<dbReference type="EMBL" id="AP018448">
    <property type="protein sequence ID" value="BBC29173.1"/>
    <property type="molecule type" value="Genomic_DNA"/>
</dbReference>
<protein>
    <submittedName>
        <fullName evidence="1">Uncharacterized protein</fullName>
    </submittedName>
</protein>
<proteinExistence type="predicted"/>
<reference evidence="1 2" key="2">
    <citation type="journal article" date="2023" name="ChemBioChem">
        <title>Acyltransferase Domain Exchange between Two Independent Type I Polyketide Synthases in the Same Producer Strain of Macrolide Antibiotics.</title>
        <authorList>
            <person name="Kudo F."/>
            <person name="Kishikawa K."/>
            <person name="Tsuboi K."/>
            <person name="Kido T."/>
            <person name="Usui T."/>
            <person name="Hashimoto J."/>
            <person name="Shin-Ya K."/>
            <person name="Miyanaga A."/>
            <person name="Eguchi T."/>
        </authorList>
    </citation>
    <scope>NUCLEOTIDE SEQUENCE [LARGE SCALE GENOMIC DNA]</scope>
    <source>
        <strain evidence="1 2">A-8890</strain>
    </source>
</reference>
<dbReference type="Proteomes" id="UP001321542">
    <property type="component" value="Chromosome"/>
</dbReference>
<keyword evidence="2" id="KW-1185">Reference proteome</keyword>
<organism evidence="1 2">
    <name type="scientific">Streptomyces graminofaciens</name>
    <dbReference type="NCBI Taxonomy" id="68212"/>
    <lineage>
        <taxon>Bacteria</taxon>
        <taxon>Bacillati</taxon>
        <taxon>Actinomycetota</taxon>
        <taxon>Actinomycetes</taxon>
        <taxon>Kitasatosporales</taxon>
        <taxon>Streptomycetaceae</taxon>
        <taxon>Streptomyces</taxon>
    </lineage>
</organism>
<evidence type="ECO:0000313" key="1">
    <source>
        <dbReference type="EMBL" id="BBC29173.1"/>
    </source>
</evidence>
<accession>A0ABN5V8G1</accession>
<evidence type="ECO:0000313" key="2">
    <source>
        <dbReference type="Proteomes" id="UP001321542"/>
    </source>
</evidence>
<reference evidence="1 2" key="1">
    <citation type="journal article" date="2010" name="ChemBioChem">
        <title>Cloning and characterization of the biosynthetic gene cluster of 16-membered macrolide antibiotic FD-891: involvement of a dual functional cytochrome P450 monooxygenase catalyzing epoxidation and hydroxylation.</title>
        <authorList>
            <person name="Kudo F."/>
            <person name="Motegi A."/>
            <person name="Mizoue K."/>
            <person name="Eguchi T."/>
        </authorList>
    </citation>
    <scope>NUCLEOTIDE SEQUENCE [LARGE SCALE GENOMIC DNA]</scope>
    <source>
        <strain evidence="1 2">A-8890</strain>
    </source>
</reference>